<name>A0AAF0BVY7_9ACTN</name>
<dbReference type="InterPro" id="IPR043968">
    <property type="entry name" value="SGNH"/>
</dbReference>
<dbReference type="GO" id="GO:0005886">
    <property type="term" value="C:plasma membrane"/>
    <property type="evidence" value="ECO:0007669"/>
    <property type="project" value="UniProtKB-SubCell"/>
</dbReference>
<dbReference type="InterPro" id="IPR002656">
    <property type="entry name" value="Acyl_transf_3_dom"/>
</dbReference>
<dbReference type="GO" id="GO:0016747">
    <property type="term" value="F:acyltransferase activity, transferring groups other than amino-acyl groups"/>
    <property type="evidence" value="ECO:0007669"/>
    <property type="project" value="InterPro"/>
</dbReference>
<evidence type="ECO:0000256" key="9">
    <source>
        <dbReference type="SAM" id="Phobius"/>
    </source>
</evidence>
<sequence>MRRRAAPGDSAPHPDAPGRGGAADDGAATAGWTEHFGYRPGLDGLRALALLAIFVVHADVGMASGGFLAVSTFFTLSGFLITSLLLGERARRGRVDLRAFWVRRARRLLPASMVAIAGIVVATIAIGDAVQVGRIRADAASALAYVANWRFILVGDEYGARFESESPLLHFWSLAIEEQFYLVFPLVMVGALALLRRWRWAVVAVLGGLLVASQLQSVLLSRHASVDRMYFGTDVRASELLVGALVAWVWTTQRARVARVVVGPLRWLGPALLVVMGLLISTAEADDLIWYRGGLVLYAVITCVVVLAAIQPHGLLPRALSWTPLVWIGVTSYGAYLVHWPIFVWLRSETAMGGGARLLVGTLASLSLASLSYLLVEQPVRVAPRLPRPALVAVPVLLVVISLGAVAVVPEDPANAREVALADRGALLAEEIEEGPADGSRPTVAMFGDSSALSTALGLATWDGQPGATLAATEGWTKLGCSVLSPVTLDNGGGTIRTPSTCDGLVGKVQRAAQASQPDVAVVQFGPWEVSEIRLEDDGPFRTLGDPVLDAAVQDRLEETAAALLEVSPHVALLTSPRLDPGARDGRSPTEPRDEADPARIARFNELVREAAEIDPRVEVVDFGAYLDARPDLPSLRPDGVHLSWDGAIDASSWLGPALTEVATEGPR</sequence>
<feature type="transmembrane region" description="Helical" evidence="9">
    <location>
        <begin position="358"/>
        <end position="376"/>
    </location>
</feature>
<dbReference type="Pfam" id="PF19040">
    <property type="entry name" value="SGNH"/>
    <property type="match status" value="1"/>
</dbReference>
<comment type="subcellular location">
    <subcellularLocation>
        <location evidence="1">Cell membrane</location>
        <topology evidence="1">Multi-pass membrane protein</topology>
    </subcellularLocation>
</comment>
<feature type="domain" description="Acyltransferase 3" evidence="10">
    <location>
        <begin position="40"/>
        <end position="356"/>
    </location>
</feature>
<evidence type="ECO:0000256" key="7">
    <source>
        <dbReference type="ARBA" id="ARBA00023315"/>
    </source>
</evidence>
<keyword evidence="5 9" id="KW-1133">Transmembrane helix</keyword>
<keyword evidence="13" id="KW-1185">Reference proteome</keyword>
<evidence type="ECO:0000256" key="5">
    <source>
        <dbReference type="ARBA" id="ARBA00022989"/>
    </source>
</evidence>
<accession>A0AAF0BVY7</accession>
<organism evidence="12 13">
    <name type="scientific">Iamia majanohamensis</name>
    <dbReference type="NCBI Taxonomy" id="467976"/>
    <lineage>
        <taxon>Bacteria</taxon>
        <taxon>Bacillati</taxon>
        <taxon>Actinomycetota</taxon>
        <taxon>Acidimicrobiia</taxon>
        <taxon>Acidimicrobiales</taxon>
        <taxon>Iamiaceae</taxon>
        <taxon>Iamia</taxon>
    </lineage>
</organism>
<dbReference type="EMBL" id="CP116942">
    <property type="protein sequence ID" value="WCO67463.1"/>
    <property type="molecule type" value="Genomic_DNA"/>
</dbReference>
<evidence type="ECO:0000256" key="6">
    <source>
        <dbReference type="ARBA" id="ARBA00023136"/>
    </source>
</evidence>
<keyword evidence="4 9" id="KW-0812">Transmembrane</keyword>
<feature type="domain" description="SGNH" evidence="11">
    <location>
        <begin position="435"/>
        <end position="627"/>
    </location>
</feature>
<evidence type="ECO:0000313" key="12">
    <source>
        <dbReference type="EMBL" id="WCO67463.1"/>
    </source>
</evidence>
<feature type="transmembrane region" description="Helical" evidence="9">
    <location>
        <begin position="200"/>
        <end position="220"/>
    </location>
</feature>
<keyword evidence="6 9" id="KW-0472">Membrane</keyword>
<dbReference type="PANTHER" id="PTHR23028">
    <property type="entry name" value="ACETYLTRANSFERASE"/>
    <property type="match status" value="1"/>
</dbReference>
<feature type="transmembrane region" description="Helical" evidence="9">
    <location>
        <begin position="235"/>
        <end position="252"/>
    </location>
</feature>
<feature type="transmembrane region" description="Helical" evidence="9">
    <location>
        <begin position="44"/>
        <end position="60"/>
    </location>
</feature>
<dbReference type="Gene3D" id="3.40.50.1110">
    <property type="entry name" value="SGNH hydrolase"/>
    <property type="match status" value="1"/>
</dbReference>
<feature type="transmembrane region" description="Helical" evidence="9">
    <location>
        <begin position="388"/>
        <end position="409"/>
    </location>
</feature>
<evidence type="ECO:0000313" key="13">
    <source>
        <dbReference type="Proteomes" id="UP001216390"/>
    </source>
</evidence>
<feature type="transmembrane region" description="Helical" evidence="9">
    <location>
        <begin position="264"/>
        <end position="283"/>
    </location>
</feature>
<dbReference type="SUPFAM" id="SSF52266">
    <property type="entry name" value="SGNH hydrolase"/>
    <property type="match status" value="1"/>
</dbReference>
<reference evidence="12" key="1">
    <citation type="submission" date="2023-01" db="EMBL/GenBank/DDBJ databases">
        <title>The diversity of Class Acidimicrobiia in South China Sea sediment environments and the proposal of Iamia marina sp. nov., a novel species of the genus Iamia.</title>
        <authorList>
            <person name="He Y."/>
            <person name="Tian X."/>
        </authorList>
    </citation>
    <scope>NUCLEOTIDE SEQUENCE</scope>
    <source>
        <strain evidence="12">DSM 19957</strain>
    </source>
</reference>
<dbReference type="RefSeq" id="WP_272736984.1">
    <property type="nucleotide sequence ID" value="NZ_CP116942.1"/>
</dbReference>
<protein>
    <submittedName>
        <fullName evidence="12">Acyltransferase family protein</fullName>
    </submittedName>
</protein>
<feature type="transmembrane region" description="Helical" evidence="9">
    <location>
        <begin position="66"/>
        <end position="87"/>
    </location>
</feature>
<feature type="transmembrane region" description="Helical" evidence="9">
    <location>
        <begin position="322"/>
        <end position="346"/>
    </location>
</feature>
<gene>
    <name evidence="12" type="ORF">PO878_01860</name>
</gene>
<feature type="transmembrane region" description="Helical" evidence="9">
    <location>
        <begin position="289"/>
        <end position="310"/>
    </location>
</feature>
<dbReference type="PANTHER" id="PTHR23028:SF53">
    <property type="entry name" value="ACYL_TRANSF_3 DOMAIN-CONTAINING PROTEIN"/>
    <property type="match status" value="1"/>
</dbReference>
<evidence type="ECO:0000256" key="1">
    <source>
        <dbReference type="ARBA" id="ARBA00004651"/>
    </source>
</evidence>
<proteinExistence type="predicted"/>
<evidence type="ECO:0000259" key="10">
    <source>
        <dbReference type="Pfam" id="PF01757"/>
    </source>
</evidence>
<feature type="region of interest" description="Disordered" evidence="8">
    <location>
        <begin position="1"/>
        <end position="26"/>
    </location>
</feature>
<dbReference type="GO" id="GO:0009103">
    <property type="term" value="P:lipopolysaccharide biosynthetic process"/>
    <property type="evidence" value="ECO:0007669"/>
    <property type="project" value="TreeGrafter"/>
</dbReference>
<feature type="compositionally biased region" description="Basic and acidic residues" evidence="8">
    <location>
        <begin position="581"/>
        <end position="597"/>
    </location>
</feature>
<dbReference type="AlphaFoldDB" id="A0AAF0BVY7"/>
<evidence type="ECO:0000256" key="8">
    <source>
        <dbReference type="SAM" id="MobiDB-lite"/>
    </source>
</evidence>
<evidence type="ECO:0000256" key="2">
    <source>
        <dbReference type="ARBA" id="ARBA00022475"/>
    </source>
</evidence>
<evidence type="ECO:0000256" key="3">
    <source>
        <dbReference type="ARBA" id="ARBA00022679"/>
    </source>
</evidence>
<evidence type="ECO:0000259" key="11">
    <source>
        <dbReference type="Pfam" id="PF19040"/>
    </source>
</evidence>
<feature type="region of interest" description="Disordered" evidence="8">
    <location>
        <begin position="576"/>
        <end position="597"/>
    </location>
</feature>
<dbReference type="InterPro" id="IPR050879">
    <property type="entry name" value="Acyltransferase_3"/>
</dbReference>
<evidence type="ECO:0000256" key="4">
    <source>
        <dbReference type="ARBA" id="ARBA00022692"/>
    </source>
</evidence>
<keyword evidence="7 12" id="KW-0012">Acyltransferase</keyword>
<feature type="transmembrane region" description="Helical" evidence="9">
    <location>
        <begin position="179"/>
        <end position="195"/>
    </location>
</feature>
<dbReference type="Pfam" id="PF01757">
    <property type="entry name" value="Acyl_transf_3"/>
    <property type="match status" value="1"/>
</dbReference>
<keyword evidence="2" id="KW-1003">Cell membrane</keyword>
<keyword evidence="3" id="KW-0808">Transferase</keyword>
<dbReference type="Proteomes" id="UP001216390">
    <property type="component" value="Chromosome"/>
</dbReference>
<dbReference type="KEGG" id="ima:PO878_01860"/>
<feature type="transmembrane region" description="Helical" evidence="9">
    <location>
        <begin position="108"/>
        <end position="126"/>
    </location>
</feature>
<dbReference type="InterPro" id="IPR036514">
    <property type="entry name" value="SGNH_hydro_sf"/>
</dbReference>